<evidence type="ECO:0000313" key="2">
    <source>
        <dbReference type="Proteomes" id="UP000595046"/>
    </source>
</evidence>
<reference evidence="2" key="1">
    <citation type="submission" date="2020-02" db="EMBL/GenBank/DDBJ databases">
        <title>Streptomyces sp. ASO4wet.</title>
        <authorList>
            <person name="Risdian C."/>
            <person name="Landwehr W."/>
            <person name="Schupp P."/>
            <person name="Wink J."/>
        </authorList>
    </citation>
    <scope>NUCLEOTIDE SEQUENCE [LARGE SCALE GENOMIC DNA]</scope>
    <source>
        <strain evidence="2">ASO4wet</strain>
    </source>
</reference>
<dbReference type="AlphaFoldDB" id="A0A7T1WRZ3"/>
<name>A0A7T1WRZ3_9ACTN</name>
<accession>A0A7T1WRZ3</accession>
<sequence length="371" mass="40425">MYTHDLGSADLDESQKRFLFTIAQPYLQTGEWPTWDYVCAVHERRGQDAVALLDSLPLSGGTEVGSVFYGFTTRTGRLQADEKIALTIAAAVPLGELRSTLAEPFLRVLHHMIELQGSISLEPGKVTQARLVSQELTSAIPGLRRDYVASLPDLLDREPATRAVGAAGASRDEKGWSRGITRTVLAFRTAMDLHSYVSTTCQLVLKWEQDNLVRPGAGPTRSASVAGVPVPTSEPEPGAYISQGLQDELEEVGAGSPWKVDKLLDLLAELNSNYAARHPYACLALIRAIMDHVPAVFGEKGFAGVISSVKMGTTDTNYLRALARYRFPGDDVMHRQASNVATRIDMTDVPPPLYVKALLNQVILALRKSTP</sequence>
<dbReference type="KEGG" id="sbat:G4Z16_01025"/>
<protein>
    <submittedName>
        <fullName evidence="1">Uncharacterized protein</fullName>
    </submittedName>
</protein>
<gene>
    <name evidence="1" type="ORF">G4Z16_01025</name>
</gene>
<dbReference type="Proteomes" id="UP000595046">
    <property type="component" value="Chromosome"/>
</dbReference>
<evidence type="ECO:0000313" key="1">
    <source>
        <dbReference type="EMBL" id="QPP05200.1"/>
    </source>
</evidence>
<keyword evidence="2" id="KW-1185">Reference proteome</keyword>
<proteinExistence type="predicted"/>
<dbReference type="RefSeq" id="WP_197348702.1">
    <property type="nucleotide sequence ID" value="NZ_CP048882.1"/>
</dbReference>
<organism evidence="1 2">
    <name type="scientific">Streptomyces bathyalis</name>
    <dbReference type="NCBI Taxonomy" id="2710756"/>
    <lineage>
        <taxon>Bacteria</taxon>
        <taxon>Bacillati</taxon>
        <taxon>Actinomycetota</taxon>
        <taxon>Actinomycetes</taxon>
        <taxon>Kitasatosporales</taxon>
        <taxon>Streptomycetaceae</taxon>
        <taxon>Streptomyces</taxon>
    </lineage>
</organism>
<dbReference type="EMBL" id="CP048882">
    <property type="protein sequence ID" value="QPP05200.1"/>
    <property type="molecule type" value="Genomic_DNA"/>
</dbReference>